<proteinExistence type="predicted"/>
<reference evidence="2 3" key="1">
    <citation type="journal article" date="2007" name="PLoS ONE">
        <title>Analysis of the neurotoxin complex genes in Clostridium botulinum A1-A4 and B1 strains: BoNT/A3, /Ba4 and /B1 clusters are located within plasmids.</title>
        <authorList>
            <person name="Smith T.J."/>
            <person name="Hill K.K."/>
            <person name="Foley B.T."/>
            <person name="Detter J.C."/>
            <person name="Munk A.C."/>
            <person name="Bruce D.C."/>
            <person name="Doggett N.A."/>
            <person name="Smith L.A."/>
            <person name="Marks J.D."/>
            <person name="Xie G."/>
            <person name="Brettin T.S."/>
        </authorList>
    </citation>
    <scope>NUCLEOTIDE SEQUENCE [LARGE SCALE GENOMIC DNA]</scope>
    <source>
        <strain evidence="3">657 / Type Ba4</strain>
    </source>
</reference>
<keyword evidence="2" id="KW-0449">Lipoprotein</keyword>
<dbReference type="RefSeq" id="WP_012721246.1">
    <property type="nucleotide sequence ID" value="NC_012658.1"/>
</dbReference>
<accession>A0A3F2ZVS7</accession>
<name>A0A3F2ZVS7_CLOB6</name>
<protein>
    <submittedName>
        <fullName evidence="2">Lipoprotein</fullName>
    </submittedName>
</protein>
<keyword evidence="1" id="KW-0732">Signal</keyword>
<dbReference type="EMBL" id="CP001083">
    <property type="protein sequence ID" value="ACQ54513.1"/>
    <property type="molecule type" value="Genomic_DNA"/>
</dbReference>
<sequence length="176" mass="20380">MRFKKTFIYVFLMIMSLSITSCSFVQPINSTKSIKEIQATTPIPKDYLDNIVKKYVGPEGIQPYFGGKTFYDYKIIDSEKSNDIIKIYLCYMGQEYYIENDKLVMGTGAVDYATVTIKKENNNYKLVSYKVSKSLETEESIKIFPKSIRKKALRTNTPSLKNVQKEAETYFKKTKN</sequence>
<reference evidence="3" key="2">
    <citation type="submission" date="2008-05" db="EMBL/GenBank/DDBJ databases">
        <title>Genome sequence of Clostridium botulinum Ba4 strain 657.</title>
        <authorList>
            <person name="Shrivastava S."/>
            <person name="Brown J.L."/>
            <person name="Bruce D."/>
            <person name="Detter C."/>
            <person name="Munk C."/>
            <person name="Smith L.A."/>
            <person name="Smith T.J."/>
            <person name="Sutton G."/>
            <person name="Brettin T.S."/>
        </authorList>
    </citation>
    <scope>NUCLEOTIDE SEQUENCE [LARGE SCALE GENOMIC DNA]</scope>
    <source>
        <strain evidence="3">657 / Type Ba4</strain>
    </source>
</reference>
<dbReference type="PROSITE" id="PS51257">
    <property type="entry name" value="PROKAR_LIPOPROTEIN"/>
    <property type="match status" value="1"/>
</dbReference>
<dbReference type="KEGG" id="cbi:CLJ_B0676"/>
<organism evidence="2 3">
    <name type="scientific">Clostridium botulinum (strain 657 / Type Ba4)</name>
    <dbReference type="NCBI Taxonomy" id="515621"/>
    <lineage>
        <taxon>Bacteria</taxon>
        <taxon>Bacillati</taxon>
        <taxon>Bacillota</taxon>
        <taxon>Clostridia</taxon>
        <taxon>Eubacteriales</taxon>
        <taxon>Clostridiaceae</taxon>
        <taxon>Clostridium</taxon>
    </lineage>
</organism>
<gene>
    <name evidence="2" type="ordered locus">CLJ_B0676</name>
</gene>
<evidence type="ECO:0000313" key="3">
    <source>
        <dbReference type="Proteomes" id="UP000002333"/>
    </source>
</evidence>
<dbReference type="Proteomes" id="UP000002333">
    <property type="component" value="Chromosome"/>
</dbReference>
<feature type="signal peptide" evidence="1">
    <location>
        <begin position="1"/>
        <end position="25"/>
    </location>
</feature>
<dbReference type="AlphaFoldDB" id="A0A3F2ZVS7"/>
<evidence type="ECO:0000256" key="1">
    <source>
        <dbReference type="SAM" id="SignalP"/>
    </source>
</evidence>
<evidence type="ECO:0000313" key="2">
    <source>
        <dbReference type="EMBL" id="ACQ54513.1"/>
    </source>
</evidence>
<feature type="chain" id="PRO_5038927165" evidence="1">
    <location>
        <begin position="26"/>
        <end position="176"/>
    </location>
</feature>